<evidence type="ECO:0000313" key="4">
    <source>
        <dbReference type="Proteomes" id="UP000269221"/>
    </source>
</evidence>
<feature type="transmembrane region" description="Helical" evidence="2">
    <location>
        <begin position="107"/>
        <end position="127"/>
    </location>
</feature>
<accession>A0A3M0IV88</accession>
<feature type="compositionally biased region" description="Basic and acidic residues" evidence="1">
    <location>
        <begin position="138"/>
        <end position="156"/>
    </location>
</feature>
<reference evidence="3 4" key="1">
    <citation type="submission" date="2018-07" db="EMBL/GenBank/DDBJ databases">
        <title>A high quality draft genome assembly of the barn swallow (H. rustica rustica).</title>
        <authorList>
            <person name="Formenti G."/>
            <person name="Chiara M."/>
            <person name="Poveda L."/>
            <person name="Francoijs K.-J."/>
            <person name="Bonisoli-Alquati A."/>
            <person name="Canova L."/>
            <person name="Gianfranceschi L."/>
            <person name="Horner D.S."/>
            <person name="Saino N."/>
        </authorList>
    </citation>
    <scope>NUCLEOTIDE SEQUENCE [LARGE SCALE GENOMIC DNA]</scope>
    <source>
        <strain evidence="3">Chelidonia</strain>
        <tissue evidence="3">Blood</tissue>
    </source>
</reference>
<feature type="region of interest" description="Disordered" evidence="1">
    <location>
        <begin position="137"/>
        <end position="192"/>
    </location>
</feature>
<dbReference type="OrthoDB" id="9390510at2759"/>
<name>A0A3M0IV88_HIRRU</name>
<proteinExistence type="predicted"/>
<evidence type="ECO:0000313" key="3">
    <source>
        <dbReference type="EMBL" id="RMB92368.1"/>
    </source>
</evidence>
<keyword evidence="2" id="KW-0812">Transmembrane</keyword>
<dbReference type="Proteomes" id="UP000269221">
    <property type="component" value="Unassembled WGS sequence"/>
</dbReference>
<organism evidence="3 4">
    <name type="scientific">Hirundo rustica rustica</name>
    <dbReference type="NCBI Taxonomy" id="333673"/>
    <lineage>
        <taxon>Eukaryota</taxon>
        <taxon>Metazoa</taxon>
        <taxon>Chordata</taxon>
        <taxon>Craniata</taxon>
        <taxon>Vertebrata</taxon>
        <taxon>Euteleostomi</taxon>
        <taxon>Archelosauria</taxon>
        <taxon>Archosauria</taxon>
        <taxon>Dinosauria</taxon>
        <taxon>Saurischia</taxon>
        <taxon>Theropoda</taxon>
        <taxon>Coelurosauria</taxon>
        <taxon>Aves</taxon>
        <taxon>Neognathae</taxon>
        <taxon>Neoaves</taxon>
        <taxon>Telluraves</taxon>
        <taxon>Australaves</taxon>
        <taxon>Passeriformes</taxon>
        <taxon>Sylvioidea</taxon>
        <taxon>Hirundinidae</taxon>
        <taxon>Hirundo</taxon>
    </lineage>
</organism>
<protein>
    <submittedName>
        <fullName evidence="3">Uncharacterized protein</fullName>
    </submittedName>
</protein>
<comment type="caution">
    <text evidence="3">The sequence shown here is derived from an EMBL/GenBank/DDBJ whole genome shotgun (WGS) entry which is preliminary data.</text>
</comment>
<evidence type="ECO:0000256" key="2">
    <source>
        <dbReference type="SAM" id="Phobius"/>
    </source>
</evidence>
<dbReference type="AlphaFoldDB" id="A0A3M0IV88"/>
<sequence length="192" mass="21599">MVLGLLVSREALKIFQVPPAPCSLPARHAEPPFSHQAMSPTLAFILALLATHTGLKVNLNIEKDEVQQMQEREEYLHQEMTRLLQEIEGSSGIMESLLYCAWQQQRLLWVTAAAPALVLLSMGCWLLRRRKHGSASCKEQEGSYRKEKTVSKEKVSNGKFGYENANSKEKVSSQKKGGSREISSEEKVSREE</sequence>
<feature type="compositionally biased region" description="Basic and acidic residues" evidence="1">
    <location>
        <begin position="166"/>
        <end position="192"/>
    </location>
</feature>
<keyword evidence="4" id="KW-1185">Reference proteome</keyword>
<evidence type="ECO:0000256" key="1">
    <source>
        <dbReference type="SAM" id="MobiDB-lite"/>
    </source>
</evidence>
<keyword evidence="2" id="KW-0472">Membrane</keyword>
<dbReference type="EMBL" id="QRBI01000229">
    <property type="protein sequence ID" value="RMB92368.1"/>
    <property type="molecule type" value="Genomic_DNA"/>
</dbReference>
<keyword evidence="2" id="KW-1133">Transmembrane helix</keyword>
<gene>
    <name evidence="3" type="ORF">DUI87_31243</name>
</gene>